<keyword evidence="11" id="KW-0393">Immunoglobulin domain</keyword>
<reference evidence="17" key="1">
    <citation type="submission" date="2025-08" db="UniProtKB">
        <authorList>
            <consortium name="RefSeq"/>
        </authorList>
    </citation>
    <scope>IDENTIFICATION</scope>
</reference>
<dbReference type="GO" id="GO:0002250">
    <property type="term" value="P:adaptive immune response"/>
    <property type="evidence" value="ECO:0007669"/>
    <property type="project" value="UniProtKB-KW"/>
</dbReference>
<dbReference type="InterPro" id="IPR011161">
    <property type="entry name" value="MHC_I-like_Ag-recog"/>
</dbReference>
<feature type="signal peptide" evidence="14">
    <location>
        <begin position="1"/>
        <end position="18"/>
    </location>
</feature>
<keyword evidence="4" id="KW-0967">Endosome</keyword>
<dbReference type="OrthoDB" id="8890485at2759"/>
<dbReference type="InterPro" id="IPR036179">
    <property type="entry name" value="Ig-like_dom_sf"/>
</dbReference>
<evidence type="ECO:0000259" key="15">
    <source>
        <dbReference type="PROSITE" id="PS50835"/>
    </source>
</evidence>
<evidence type="ECO:0000256" key="8">
    <source>
        <dbReference type="ARBA" id="ARBA00023136"/>
    </source>
</evidence>
<dbReference type="Proteomes" id="UP000515203">
    <property type="component" value="Unplaced"/>
</dbReference>
<evidence type="ECO:0000256" key="11">
    <source>
        <dbReference type="ARBA" id="ARBA00023319"/>
    </source>
</evidence>
<keyword evidence="2 13" id="KW-0812">Transmembrane</keyword>
<name>A0A6P6DWS1_OCTDE</name>
<evidence type="ECO:0000313" key="16">
    <source>
        <dbReference type="Proteomes" id="UP000515203"/>
    </source>
</evidence>
<dbReference type="GO" id="GO:0009897">
    <property type="term" value="C:external side of plasma membrane"/>
    <property type="evidence" value="ECO:0007669"/>
    <property type="project" value="TreeGrafter"/>
</dbReference>
<keyword evidence="16" id="KW-1185">Reference proteome</keyword>
<dbReference type="SMART" id="SM00407">
    <property type="entry name" value="IGc1"/>
    <property type="match status" value="1"/>
</dbReference>
<dbReference type="InterPro" id="IPR013783">
    <property type="entry name" value="Ig-like_fold"/>
</dbReference>
<dbReference type="InterPro" id="IPR007110">
    <property type="entry name" value="Ig-like_dom"/>
</dbReference>
<evidence type="ECO:0000256" key="5">
    <source>
        <dbReference type="ARBA" id="ARBA00022859"/>
    </source>
</evidence>
<evidence type="ECO:0000256" key="13">
    <source>
        <dbReference type="SAM" id="Phobius"/>
    </source>
</evidence>
<dbReference type="GO" id="GO:0071723">
    <property type="term" value="F:lipopeptide binding"/>
    <property type="evidence" value="ECO:0007669"/>
    <property type="project" value="TreeGrafter"/>
</dbReference>
<dbReference type="GO" id="GO:0030884">
    <property type="term" value="F:exogenous lipid antigen binding"/>
    <property type="evidence" value="ECO:0007669"/>
    <property type="project" value="TreeGrafter"/>
</dbReference>
<dbReference type="CDD" id="cd21029">
    <property type="entry name" value="IgC1_CD1"/>
    <property type="match status" value="1"/>
</dbReference>
<dbReference type="GO" id="GO:0048006">
    <property type="term" value="P:antigen processing and presentation, endogenous lipid antigen via MHC class Ib"/>
    <property type="evidence" value="ECO:0007669"/>
    <property type="project" value="TreeGrafter"/>
</dbReference>
<dbReference type="Pfam" id="PF16497">
    <property type="entry name" value="MHC_I_3"/>
    <property type="match status" value="1"/>
</dbReference>
<keyword evidence="6 13" id="KW-1133">Transmembrane helix</keyword>
<dbReference type="GeneID" id="101589807"/>
<organism evidence="16 17">
    <name type="scientific">Octodon degus</name>
    <name type="common">Degu</name>
    <name type="synonym">Sciurus degus</name>
    <dbReference type="NCBI Taxonomy" id="10160"/>
    <lineage>
        <taxon>Eukaryota</taxon>
        <taxon>Metazoa</taxon>
        <taxon>Chordata</taxon>
        <taxon>Craniata</taxon>
        <taxon>Vertebrata</taxon>
        <taxon>Euteleostomi</taxon>
        <taxon>Mammalia</taxon>
        <taxon>Eutheria</taxon>
        <taxon>Euarchontoglires</taxon>
        <taxon>Glires</taxon>
        <taxon>Rodentia</taxon>
        <taxon>Hystricomorpha</taxon>
        <taxon>Octodontidae</taxon>
        <taxon>Octodon</taxon>
    </lineage>
</organism>
<evidence type="ECO:0000256" key="7">
    <source>
        <dbReference type="ARBA" id="ARBA00023130"/>
    </source>
</evidence>
<proteinExistence type="predicted"/>
<dbReference type="Pfam" id="PF07654">
    <property type="entry name" value="C1-set"/>
    <property type="match status" value="1"/>
</dbReference>
<keyword evidence="7" id="KW-1064">Adaptive immunity</keyword>
<evidence type="ECO:0000256" key="4">
    <source>
        <dbReference type="ARBA" id="ARBA00022753"/>
    </source>
</evidence>
<evidence type="ECO:0000256" key="14">
    <source>
        <dbReference type="SAM" id="SignalP"/>
    </source>
</evidence>
<keyword evidence="10" id="KW-0325">Glycoprotein</keyword>
<dbReference type="Gene3D" id="2.60.40.10">
    <property type="entry name" value="Immunoglobulins"/>
    <property type="match status" value="1"/>
</dbReference>
<keyword evidence="3 14" id="KW-0732">Signal</keyword>
<dbReference type="Gene3D" id="3.30.500.10">
    <property type="entry name" value="MHC class I-like antigen recognition-like"/>
    <property type="match status" value="1"/>
</dbReference>
<evidence type="ECO:0000256" key="3">
    <source>
        <dbReference type="ARBA" id="ARBA00022729"/>
    </source>
</evidence>
<dbReference type="PANTHER" id="PTHR16675:SF160">
    <property type="entry name" value="T-CELL SURFACE GLYCOPROTEIN CD1A"/>
    <property type="match status" value="1"/>
</dbReference>
<dbReference type="GO" id="GO:0030883">
    <property type="term" value="F:endogenous lipid antigen binding"/>
    <property type="evidence" value="ECO:0007669"/>
    <property type="project" value="TreeGrafter"/>
</dbReference>
<evidence type="ECO:0000256" key="9">
    <source>
        <dbReference type="ARBA" id="ARBA00023157"/>
    </source>
</evidence>
<dbReference type="InterPro" id="IPR050208">
    <property type="entry name" value="MHC_class-I_related"/>
</dbReference>
<keyword evidence="5" id="KW-0391">Immunity</keyword>
<dbReference type="GO" id="GO:0005768">
    <property type="term" value="C:endosome"/>
    <property type="evidence" value="ECO:0007669"/>
    <property type="project" value="UniProtKB-SubCell"/>
</dbReference>
<dbReference type="GO" id="GO:0048007">
    <property type="term" value="P:antigen processing and presentation, exogenous lipid antigen via MHC class Ib"/>
    <property type="evidence" value="ECO:0007669"/>
    <property type="project" value="TreeGrafter"/>
</dbReference>
<dbReference type="InterPro" id="IPR003597">
    <property type="entry name" value="Ig_C1-set"/>
</dbReference>
<evidence type="ECO:0000256" key="1">
    <source>
        <dbReference type="ARBA" id="ARBA00004177"/>
    </source>
</evidence>
<comment type="subcellular location">
    <subcellularLocation>
        <location evidence="12">Endomembrane system</location>
        <topology evidence="12">Single-pass type I membrane protein</topology>
    </subcellularLocation>
    <subcellularLocation>
        <location evidence="1">Endosome</location>
    </subcellularLocation>
</comment>
<dbReference type="SUPFAM" id="SSF54452">
    <property type="entry name" value="MHC antigen-recognition domain"/>
    <property type="match status" value="1"/>
</dbReference>
<evidence type="ECO:0000313" key="17">
    <source>
        <dbReference type="RefSeq" id="XP_023564534.1"/>
    </source>
</evidence>
<dbReference type="PROSITE" id="PS50835">
    <property type="entry name" value="IG_LIKE"/>
    <property type="match status" value="1"/>
</dbReference>
<feature type="chain" id="PRO_5027596069" evidence="14">
    <location>
        <begin position="19"/>
        <end position="313"/>
    </location>
</feature>
<dbReference type="PANTHER" id="PTHR16675">
    <property type="entry name" value="MHC CLASS I-RELATED"/>
    <property type="match status" value="1"/>
</dbReference>
<dbReference type="RefSeq" id="XP_023564534.1">
    <property type="nucleotide sequence ID" value="XM_023708766.1"/>
</dbReference>
<dbReference type="GO" id="GO:0005615">
    <property type="term" value="C:extracellular space"/>
    <property type="evidence" value="ECO:0007669"/>
    <property type="project" value="TreeGrafter"/>
</dbReference>
<feature type="transmembrane region" description="Helical" evidence="13">
    <location>
        <begin position="277"/>
        <end position="298"/>
    </location>
</feature>
<dbReference type="GO" id="GO:0001916">
    <property type="term" value="P:positive regulation of T cell mediated cytotoxicity"/>
    <property type="evidence" value="ECO:0007669"/>
    <property type="project" value="TreeGrafter"/>
</dbReference>
<dbReference type="InterPro" id="IPR037055">
    <property type="entry name" value="MHC_I-like_Ag-recog_sf"/>
</dbReference>
<sequence>MSASAMLCLLLPLQAALSLGSDSQVVWLDDLQTHGWNSSSGKIIFLYPWARGNESKEWTTMERFIKVIIVTFHMDLFVFQFEYPFEMQFLKGCRLYSGNAVEGFFRIAYQGSDFLSFQNDSCSPSPMGGKKAQSVCQQIRQHPRMKDLIHKHIYDICPRILLGILDAGKAHLQRQERPECWLSTAPSPGPGHLQLVCHISGFHPKPVWVMWMRGEKELPETQRGDLLPNADDTWYLRVTLDVAVKEANGLSCRVKHSSLGGQDIVLHWESTEHHSSLGVILVAVMVPLTVLAGLVFWFGKRWMSSEAAPNVYP</sequence>
<feature type="domain" description="Ig-like" evidence="15">
    <location>
        <begin position="178"/>
        <end position="258"/>
    </location>
</feature>
<protein>
    <submittedName>
        <fullName evidence="17">T-cell surface glycoprotein CD1b-3-like</fullName>
    </submittedName>
</protein>
<dbReference type="AlphaFoldDB" id="A0A6P6DWS1"/>
<dbReference type="SUPFAM" id="SSF48726">
    <property type="entry name" value="Immunoglobulin"/>
    <property type="match status" value="1"/>
</dbReference>
<keyword evidence="9" id="KW-1015">Disulfide bond</keyword>
<dbReference type="FunFam" id="2.60.40.10:FF:000254">
    <property type="entry name" value="Antigen-presenting glycoprotein CD1d1"/>
    <property type="match status" value="1"/>
</dbReference>
<accession>A0A6P6DWS1</accession>
<keyword evidence="8 13" id="KW-0472">Membrane</keyword>
<evidence type="ECO:0000256" key="10">
    <source>
        <dbReference type="ARBA" id="ARBA00023180"/>
    </source>
</evidence>
<dbReference type="InterPro" id="IPR011162">
    <property type="entry name" value="MHC_I/II-like_Ag-recog"/>
</dbReference>
<evidence type="ECO:0000256" key="2">
    <source>
        <dbReference type="ARBA" id="ARBA00022692"/>
    </source>
</evidence>
<evidence type="ECO:0000256" key="6">
    <source>
        <dbReference type="ARBA" id="ARBA00022989"/>
    </source>
</evidence>
<evidence type="ECO:0000256" key="12">
    <source>
        <dbReference type="ARBA" id="ARBA00046288"/>
    </source>
</evidence>
<dbReference type="InParanoid" id="A0A6P6DWS1"/>
<gene>
    <name evidence="17" type="primary">LOC101589807</name>
</gene>